<keyword evidence="2" id="KW-1185">Reference proteome</keyword>
<evidence type="ECO:0000313" key="1">
    <source>
        <dbReference type="EMBL" id="KAJ6685685.1"/>
    </source>
</evidence>
<evidence type="ECO:0000313" key="2">
    <source>
        <dbReference type="Proteomes" id="UP001151532"/>
    </source>
</evidence>
<name>A0A9Q0SQT7_SALPP</name>
<reference evidence="1" key="1">
    <citation type="submission" date="2022-11" db="EMBL/GenBank/DDBJ databases">
        <authorList>
            <person name="Hyden B.L."/>
            <person name="Feng K."/>
            <person name="Yates T."/>
            <person name="Jawdy S."/>
            <person name="Smart L.B."/>
            <person name="Muchero W."/>
        </authorList>
    </citation>
    <scope>NUCLEOTIDE SEQUENCE</scope>
    <source>
        <tissue evidence="1">Shoot tip</tissue>
    </source>
</reference>
<reference evidence="1" key="2">
    <citation type="journal article" date="2023" name="Int. J. Mol. Sci.">
        <title>De Novo Assembly and Annotation of 11 Diverse Shrub Willow (Salix) Genomes Reveals Novel Gene Organization in Sex-Linked Regions.</title>
        <authorList>
            <person name="Hyden B."/>
            <person name="Feng K."/>
            <person name="Yates T.B."/>
            <person name="Jawdy S."/>
            <person name="Cereghino C."/>
            <person name="Smart L.B."/>
            <person name="Muchero W."/>
        </authorList>
    </citation>
    <scope>NUCLEOTIDE SEQUENCE</scope>
    <source>
        <tissue evidence="1">Shoot tip</tissue>
    </source>
</reference>
<gene>
    <name evidence="1" type="ORF">OIU79_015659</name>
</gene>
<sequence>MAGRIAGSLVVQRIAILNTLTASSSKDSGIPESNMLSTLSLVFNLLLIQSTMSLLSPNSGSVCIPVF</sequence>
<dbReference type="EMBL" id="JAPFFK010000019">
    <property type="protein sequence ID" value="KAJ6685685.1"/>
    <property type="molecule type" value="Genomic_DNA"/>
</dbReference>
<dbReference type="Proteomes" id="UP001151532">
    <property type="component" value="Chromosome 2"/>
</dbReference>
<dbReference type="AlphaFoldDB" id="A0A9Q0SQT7"/>
<protein>
    <submittedName>
        <fullName evidence="1">Uncharacterized protein</fullName>
    </submittedName>
</protein>
<comment type="caution">
    <text evidence="1">The sequence shown here is derived from an EMBL/GenBank/DDBJ whole genome shotgun (WGS) entry which is preliminary data.</text>
</comment>
<proteinExistence type="predicted"/>
<organism evidence="1 2">
    <name type="scientific">Salix purpurea</name>
    <name type="common">Purple osier willow</name>
    <dbReference type="NCBI Taxonomy" id="77065"/>
    <lineage>
        <taxon>Eukaryota</taxon>
        <taxon>Viridiplantae</taxon>
        <taxon>Streptophyta</taxon>
        <taxon>Embryophyta</taxon>
        <taxon>Tracheophyta</taxon>
        <taxon>Spermatophyta</taxon>
        <taxon>Magnoliopsida</taxon>
        <taxon>eudicotyledons</taxon>
        <taxon>Gunneridae</taxon>
        <taxon>Pentapetalae</taxon>
        <taxon>rosids</taxon>
        <taxon>fabids</taxon>
        <taxon>Malpighiales</taxon>
        <taxon>Salicaceae</taxon>
        <taxon>Saliceae</taxon>
        <taxon>Salix</taxon>
    </lineage>
</organism>
<accession>A0A9Q0SQT7</accession>
<feature type="non-terminal residue" evidence="1">
    <location>
        <position position="67"/>
    </location>
</feature>